<name>A0A9Q0NCG2_9DIPT</name>
<accession>A0A9Q0NCG2</accession>
<keyword evidence="2" id="KW-1185">Reference proteome</keyword>
<evidence type="ECO:0000313" key="1">
    <source>
        <dbReference type="EMBL" id="KAJ6647748.1"/>
    </source>
</evidence>
<sequence length="31" mass="3730">MYGHYHSLLKVTDILFQLIEWILKNVKVVDN</sequence>
<organism evidence="1 2">
    <name type="scientific">Pseudolycoriella hygida</name>
    <dbReference type="NCBI Taxonomy" id="35572"/>
    <lineage>
        <taxon>Eukaryota</taxon>
        <taxon>Metazoa</taxon>
        <taxon>Ecdysozoa</taxon>
        <taxon>Arthropoda</taxon>
        <taxon>Hexapoda</taxon>
        <taxon>Insecta</taxon>
        <taxon>Pterygota</taxon>
        <taxon>Neoptera</taxon>
        <taxon>Endopterygota</taxon>
        <taxon>Diptera</taxon>
        <taxon>Nematocera</taxon>
        <taxon>Sciaroidea</taxon>
        <taxon>Sciaridae</taxon>
        <taxon>Pseudolycoriella</taxon>
    </lineage>
</organism>
<gene>
    <name evidence="1" type="ORF">Bhyg_02971</name>
</gene>
<dbReference type="AlphaFoldDB" id="A0A9Q0NCG2"/>
<reference evidence="1" key="1">
    <citation type="submission" date="2022-07" db="EMBL/GenBank/DDBJ databases">
        <authorList>
            <person name="Trinca V."/>
            <person name="Uliana J.V.C."/>
            <person name="Torres T.T."/>
            <person name="Ward R.J."/>
            <person name="Monesi N."/>
        </authorList>
    </citation>
    <scope>NUCLEOTIDE SEQUENCE</scope>
    <source>
        <strain evidence="1">HSMRA1968</strain>
        <tissue evidence="1">Whole embryos</tissue>
    </source>
</reference>
<evidence type="ECO:0000313" key="2">
    <source>
        <dbReference type="Proteomes" id="UP001151699"/>
    </source>
</evidence>
<protein>
    <submittedName>
        <fullName evidence="1">Uncharacterized protein</fullName>
    </submittedName>
</protein>
<dbReference type="EMBL" id="WJQU01000001">
    <property type="protein sequence ID" value="KAJ6647748.1"/>
    <property type="molecule type" value="Genomic_DNA"/>
</dbReference>
<dbReference type="Proteomes" id="UP001151699">
    <property type="component" value="Chromosome A"/>
</dbReference>
<proteinExistence type="predicted"/>
<comment type="caution">
    <text evidence="1">The sequence shown here is derived from an EMBL/GenBank/DDBJ whole genome shotgun (WGS) entry which is preliminary data.</text>
</comment>